<proteinExistence type="predicted"/>
<dbReference type="Pfam" id="PF08002">
    <property type="entry name" value="DUF1697"/>
    <property type="match status" value="1"/>
</dbReference>
<keyword evidence="2" id="KW-1185">Reference proteome</keyword>
<name>A0A8G1EE20_9RHOB</name>
<organism evidence="1 2">
    <name type="scientific">Neotabrizicola shimadae</name>
    <dbReference type="NCBI Taxonomy" id="2807096"/>
    <lineage>
        <taxon>Bacteria</taxon>
        <taxon>Pseudomonadati</taxon>
        <taxon>Pseudomonadota</taxon>
        <taxon>Alphaproteobacteria</taxon>
        <taxon>Rhodobacterales</taxon>
        <taxon>Paracoccaceae</taxon>
        <taxon>Neotabrizicola</taxon>
    </lineage>
</organism>
<protein>
    <submittedName>
        <fullName evidence="1">DUF1697 domain-containing protein</fullName>
    </submittedName>
</protein>
<sequence length="173" mass="18022">MTRRVALLRGVNVGGAGKLPMAGFRALLQGLGFARVETLIQSGNAVFQADEEATALEAAIRDAIGRHYGFAPEVFLRSASEMAAAATDHPFAGAEGKAVHVFFLREAPVLDEAALRLAAAPGDAWAVAPGRVTVFLPAGIGRSRLAERLARQLPAHTARNLNTVAKLAAMAAG</sequence>
<dbReference type="EMBL" id="CP069370">
    <property type="protein sequence ID" value="QYZ70796.1"/>
    <property type="molecule type" value="Genomic_DNA"/>
</dbReference>
<dbReference type="PANTHER" id="PTHR36439:SF1">
    <property type="entry name" value="DUF1697 DOMAIN-CONTAINING PROTEIN"/>
    <property type="match status" value="1"/>
</dbReference>
<accession>A0A8G1EE20</accession>
<dbReference type="Proteomes" id="UP000826300">
    <property type="component" value="Chromosome"/>
</dbReference>
<dbReference type="Gene3D" id="3.30.70.1280">
    <property type="entry name" value="SP0830-like domains"/>
    <property type="match status" value="1"/>
</dbReference>
<evidence type="ECO:0000313" key="2">
    <source>
        <dbReference type="Proteomes" id="UP000826300"/>
    </source>
</evidence>
<dbReference type="RefSeq" id="WP_220663013.1">
    <property type="nucleotide sequence ID" value="NZ_CP069370.1"/>
</dbReference>
<reference evidence="1" key="1">
    <citation type="submission" date="2021-02" db="EMBL/GenBank/DDBJ databases">
        <title>Rhodobacter shimadae sp. nov., an aerobic anoxygenic phototrophic bacterium isolated from a hot spring.</title>
        <authorList>
            <person name="Muramatsu S."/>
            <person name="Haruta S."/>
            <person name="Hirose S."/>
            <person name="Hanada S."/>
        </authorList>
    </citation>
    <scope>NUCLEOTIDE SEQUENCE</scope>
    <source>
        <strain evidence="1">N10</strain>
    </source>
</reference>
<evidence type="ECO:0000313" key="1">
    <source>
        <dbReference type="EMBL" id="QYZ70796.1"/>
    </source>
</evidence>
<gene>
    <name evidence="1" type="ORF">JO391_04575</name>
</gene>
<dbReference type="SUPFAM" id="SSF160379">
    <property type="entry name" value="SP0830-like"/>
    <property type="match status" value="1"/>
</dbReference>
<dbReference type="InterPro" id="IPR012545">
    <property type="entry name" value="DUF1697"/>
</dbReference>
<dbReference type="PIRSF" id="PIRSF008502">
    <property type="entry name" value="UCP008502"/>
    <property type="match status" value="1"/>
</dbReference>
<dbReference type="PANTHER" id="PTHR36439">
    <property type="entry name" value="BLL4334 PROTEIN"/>
    <property type="match status" value="1"/>
</dbReference>
<dbReference type="KEGG" id="nsm:JO391_04575"/>
<dbReference type="AlphaFoldDB" id="A0A8G1EE20"/>